<dbReference type="SUPFAM" id="SSF51735">
    <property type="entry name" value="NAD(P)-binding Rossmann-fold domains"/>
    <property type="match status" value="1"/>
</dbReference>
<name>A0A7S3E9G3_9RHOD</name>
<dbReference type="Gene3D" id="3.40.50.720">
    <property type="entry name" value="NAD(P)-binding Rossmann-like Domain"/>
    <property type="match status" value="1"/>
</dbReference>
<dbReference type="PANTHER" id="PTHR43157">
    <property type="entry name" value="PHOSPHATIDYLINOSITOL-GLYCAN BIOSYNTHESIS CLASS F PROTEIN-RELATED"/>
    <property type="match status" value="1"/>
</dbReference>
<dbReference type="Pfam" id="PF00106">
    <property type="entry name" value="adh_short"/>
    <property type="match status" value="1"/>
</dbReference>
<dbReference type="PRINTS" id="PR00080">
    <property type="entry name" value="SDRFAMILY"/>
</dbReference>
<dbReference type="AlphaFoldDB" id="A0A7S3E9G3"/>
<keyword evidence="1" id="KW-0560">Oxidoreductase</keyword>
<organism evidence="6">
    <name type="scientific">Rhodosorus marinus</name>
    <dbReference type="NCBI Taxonomy" id="101924"/>
    <lineage>
        <taxon>Eukaryota</taxon>
        <taxon>Rhodophyta</taxon>
        <taxon>Stylonematophyceae</taxon>
        <taxon>Stylonematales</taxon>
        <taxon>Stylonemataceae</taxon>
        <taxon>Rhodosorus</taxon>
    </lineage>
</organism>
<dbReference type="PRINTS" id="PR00081">
    <property type="entry name" value="GDHRDH"/>
</dbReference>
<evidence type="ECO:0000313" key="4">
    <source>
        <dbReference type="EMBL" id="CAE0037548.1"/>
    </source>
</evidence>
<evidence type="ECO:0000256" key="2">
    <source>
        <dbReference type="RuleBase" id="RU000363"/>
    </source>
</evidence>
<protein>
    <recommendedName>
        <fullName evidence="7">Protochlorophyllide reductase</fullName>
    </recommendedName>
</protein>
<sequence>MDLCFSGVGIQGLRVRVRQVRALSRMSEKVALVTGSTDGIGLHTLKNLAKMGYVTLVHGRNPEKVKAVGEMIKSEGGVVQEYVADFASLAQVRRLAEEVAERNSKIDVLINNAGVFEVERRTSADGYEMTFAVNVLAPFLLTSLLMKTLKAAPAARIINVASISHMQGGAGRRGGEIDFDNLQHESGYDVYGAYGLSKLSLIAFTNELADRLRGSTITANACDPGTVNTKMLLSGWGRVGMDVSSANNETFLATDPSLEGVSGKYFVSRRETKAAFSTYDEQVRRKLWEQLETLTQATYSDLP</sequence>
<reference evidence="6" key="1">
    <citation type="submission" date="2021-01" db="EMBL/GenBank/DDBJ databases">
        <authorList>
            <person name="Corre E."/>
            <person name="Pelletier E."/>
            <person name="Niang G."/>
            <person name="Scheremetjew M."/>
            <person name="Finn R."/>
            <person name="Kale V."/>
            <person name="Holt S."/>
            <person name="Cochrane G."/>
            <person name="Meng A."/>
            <person name="Brown T."/>
            <person name="Cohen L."/>
        </authorList>
    </citation>
    <scope>NUCLEOTIDE SEQUENCE</scope>
    <source>
        <strain evidence="6">CCMP 769</strain>
    </source>
</reference>
<comment type="similarity">
    <text evidence="2">Belongs to the short-chain dehydrogenases/reductases (SDR) family.</text>
</comment>
<evidence type="ECO:0008006" key="7">
    <source>
        <dbReference type="Google" id="ProtNLM"/>
    </source>
</evidence>
<dbReference type="EMBL" id="HBHW01007249">
    <property type="protein sequence ID" value="CAE0037546.1"/>
    <property type="molecule type" value="Transcribed_RNA"/>
</dbReference>
<dbReference type="PANTHER" id="PTHR43157:SF31">
    <property type="entry name" value="PHOSPHATIDYLINOSITOL-GLYCAN BIOSYNTHESIS CLASS F PROTEIN"/>
    <property type="match status" value="1"/>
</dbReference>
<evidence type="ECO:0000256" key="1">
    <source>
        <dbReference type="ARBA" id="ARBA00023002"/>
    </source>
</evidence>
<dbReference type="GO" id="GO:0016491">
    <property type="term" value="F:oxidoreductase activity"/>
    <property type="evidence" value="ECO:0007669"/>
    <property type="project" value="UniProtKB-KW"/>
</dbReference>
<dbReference type="InterPro" id="IPR036291">
    <property type="entry name" value="NAD(P)-bd_dom_sf"/>
</dbReference>
<gene>
    <name evidence="3" type="ORF">RMAR00112_LOCUS5497</name>
    <name evidence="4" type="ORF">RMAR00112_LOCUS5499</name>
    <name evidence="5" type="ORF">RMAR00112_LOCUS5501</name>
    <name evidence="6" type="ORF">RMAR00112_LOCUS5503</name>
</gene>
<dbReference type="InterPro" id="IPR002347">
    <property type="entry name" value="SDR_fam"/>
</dbReference>
<dbReference type="EMBL" id="HBHW01007251">
    <property type="protein sequence ID" value="CAE0037548.1"/>
    <property type="molecule type" value="Transcribed_RNA"/>
</dbReference>
<evidence type="ECO:0000313" key="3">
    <source>
        <dbReference type="EMBL" id="CAE0037546.1"/>
    </source>
</evidence>
<proteinExistence type="inferred from homology"/>
<dbReference type="EMBL" id="HBHW01007253">
    <property type="protein sequence ID" value="CAE0037550.1"/>
    <property type="molecule type" value="Transcribed_RNA"/>
</dbReference>
<dbReference type="EMBL" id="HBHW01007255">
    <property type="protein sequence ID" value="CAE0037552.1"/>
    <property type="molecule type" value="Transcribed_RNA"/>
</dbReference>
<evidence type="ECO:0000313" key="5">
    <source>
        <dbReference type="EMBL" id="CAE0037550.1"/>
    </source>
</evidence>
<accession>A0A7S3E9G3</accession>
<evidence type="ECO:0000313" key="6">
    <source>
        <dbReference type="EMBL" id="CAE0037552.1"/>
    </source>
</evidence>